<proteinExistence type="predicted"/>
<sequence>MKRLMLIALLALPGCREEAANRPLPVALTAEAVGHYCQMDLLGHPGPKAQVHLAGVEAPLFFSQVRDALAFQRMPEQEGAITAIYVNDMGAAQSWQEPGVTNWIDAESAVYVVGSAARGGMDAPELVPFSSETAAQGFAGREGGAVMAFAAIGDRDVLEPVAPAEDSDEASYADSLRRLSDRRQN</sequence>
<evidence type="ECO:0000313" key="3">
    <source>
        <dbReference type="Proteomes" id="UP000241010"/>
    </source>
</evidence>
<dbReference type="PANTHER" id="PTHR41247:SF1">
    <property type="entry name" value="HTH-TYPE TRANSCRIPTIONAL REPRESSOR YCNK"/>
    <property type="match status" value="1"/>
</dbReference>
<gene>
    <name evidence="2" type="ORF">C5F48_17270</name>
</gene>
<dbReference type="Gene3D" id="3.30.70.2050">
    <property type="match status" value="1"/>
</dbReference>
<reference evidence="2 3" key="1">
    <citation type="submission" date="2018-03" db="EMBL/GenBank/DDBJ databases">
        <title>Cereibacter changlensis.</title>
        <authorList>
            <person name="Meyer T.E."/>
            <person name="Miller S."/>
            <person name="Lodha T."/>
            <person name="Gandham S."/>
            <person name="Chintalapati S."/>
            <person name="Chintalapati V.R."/>
        </authorList>
    </citation>
    <scope>NUCLEOTIDE SEQUENCE [LARGE SCALE GENOMIC DNA]</scope>
    <source>
        <strain evidence="2 3">JA139</strain>
    </source>
</reference>
<dbReference type="AlphaFoldDB" id="A0A2T4JRD2"/>
<evidence type="ECO:0000313" key="2">
    <source>
        <dbReference type="EMBL" id="PTE20472.1"/>
    </source>
</evidence>
<accession>A0A2T4JRD2</accession>
<feature type="region of interest" description="Disordered" evidence="1">
    <location>
        <begin position="161"/>
        <end position="185"/>
    </location>
</feature>
<protein>
    <submittedName>
        <fullName evidence="2">Copper resistance protein CopZ</fullName>
    </submittedName>
</protein>
<dbReference type="SUPFAM" id="SSF160387">
    <property type="entry name" value="NosL/MerB-like"/>
    <property type="match status" value="1"/>
</dbReference>
<dbReference type="Proteomes" id="UP000241010">
    <property type="component" value="Unassembled WGS sequence"/>
</dbReference>
<dbReference type="EMBL" id="PZKG01000103">
    <property type="protein sequence ID" value="PTE20472.1"/>
    <property type="molecule type" value="Genomic_DNA"/>
</dbReference>
<dbReference type="RefSeq" id="WP_107665108.1">
    <property type="nucleotide sequence ID" value="NZ_PZKG01000103.1"/>
</dbReference>
<dbReference type="InterPro" id="IPR008719">
    <property type="entry name" value="N2O_reductase_NosL"/>
</dbReference>
<name>A0A2T4JRD2_9RHOB</name>
<organism evidence="2 3">
    <name type="scientific">Cereibacter changlensis JA139</name>
    <dbReference type="NCBI Taxonomy" id="1188249"/>
    <lineage>
        <taxon>Bacteria</taxon>
        <taxon>Pseudomonadati</taxon>
        <taxon>Pseudomonadota</taxon>
        <taxon>Alphaproteobacteria</taxon>
        <taxon>Rhodobacterales</taxon>
        <taxon>Paracoccaceae</taxon>
        <taxon>Cereibacter</taxon>
    </lineage>
</organism>
<evidence type="ECO:0000256" key="1">
    <source>
        <dbReference type="SAM" id="MobiDB-lite"/>
    </source>
</evidence>
<dbReference type="PANTHER" id="PTHR41247">
    <property type="entry name" value="HTH-TYPE TRANSCRIPTIONAL REPRESSOR YCNK"/>
    <property type="match status" value="1"/>
</dbReference>
<dbReference type="OrthoDB" id="7354657at2"/>
<keyword evidence="3" id="KW-1185">Reference proteome</keyword>
<dbReference type="Pfam" id="PF05573">
    <property type="entry name" value="NosL"/>
    <property type="match status" value="1"/>
</dbReference>
<dbReference type="Gene3D" id="3.30.70.2060">
    <property type="match status" value="1"/>
</dbReference>
<comment type="caution">
    <text evidence="2">The sequence shown here is derived from an EMBL/GenBank/DDBJ whole genome shotgun (WGS) entry which is preliminary data.</text>
</comment>
<feature type="compositionally biased region" description="Basic and acidic residues" evidence="1">
    <location>
        <begin position="175"/>
        <end position="185"/>
    </location>
</feature>